<name>J7G551_9RHOB</name>
<dbReference type="Proteomes" id="UP000284407">
    <property type="component" value="Unassembled WGS sequence"/>
</dbReference>
<dbReference type="OrthoDB" id="9775079at2"/>
<organism evidence="4">
    <name type="scientific">Sulfitobacter guttiformis</name>
    <dbReference type="NCBI Taxonomy" id="74349"/>
    <lineage>
        <taxon>Bacteria</taxon>
        <taxon>Pseudomonadati</taxon>
        <taxon>Pseudomonadota</taxon>
        <taxon>Alphaproteobacteria</taxon>
        <taxon>Rhodobacterales</taxon>
        <taxon>Roseobacteraceae</taxon>
        <taxon>Sulfitobacter</taxon>
    </lineage>
</organism>
<dbReference type="GO" id="GO:0016851">
    <property type="term" value="F:magnesium chelatase activity"/>
    <property type="evidence" value="ECO:0007669"/>
    <property type="project" value="UniProtKB-EC"/>
</dbReference>
<dbReference type="EMBL" id="RAQK01000003">
    <property type="protein sequence ID" value="RKE92134.1"/>
    <property type="molecule type" value="Genomic_DNA"/>
</dbReference>
<evidence type="ECO:0000313" key="5">
    <source>
        <dbReference type="EMBL" id="RKE92134.1"/>
    </source>
</evidence>
<proteinExistence type="inferred from homology"/>
<dbReference type="NCBIfam" id="NF009943">
    <property type="entry name" value="PRK13406.1"/>
    <property type="match status" value="1"/>
</dbReference>
<feature type="region of interest" description="Disordered" evidence="2">
    <location>
        <begin position="274"/>
        <end position="309"/>
    </location>
</feature>
<dbReference type="CDD" id="cd01451">
    <property type="entry name" value="vWA_Magnesium_chelatase"/>
    <property type="match status" value="1"/>
</dbReference>
<evidence type="ECO:0000313" key="6">
    <source>
        <dbReference type="Proteomes" id="UP000284407"/>
    </source>
</evidence>
<keyword evidence="6" id="KW-1185">Reference proteome</keyword>
<accession>J7G551</accession>
<dbReference type="SUPFAM" id="SSF52540">
    <property type="entry name" value="P-loop containing nucleoside triphosphate hydrolases"/>
    <property type="match status" value="1"/>
</dbReference>
<dbReference type="AlphaFoldDB" id="J7G551"/>
<dbReference type="InterPro" id="IPR036465">
    <property type="entry name" value="vWFA_dom_sf"/>
</dbReference>
<dbReference type="RefSeq" id="WP_015063305.1">
    <property type="nucleotide sequence ID" value="NC_019364.1"/>
</dbReference>
<evidence type="ECO:0000256" key="2">
    <source>
        <dbReference type="SAM" id="MobiDB-lite"/>
    </source>
</evidence>
<feature type="region of interest" description="Disordered" evidence="2">
    <location>
        <begin position="224"/>
        <end position="252"/>
    </location>
</feature>
<dbReference type="SUPFAM" id="SSF53300">
    <property type="entry name" value="vWA-like"/>
    <property type="match status" value="1"/>
</dbReference>
<dbReference type="InterPro" id="IPR041628">
    <property type="entry name" value="ChlI/MoxR_AAA_lid"/>
</dbReference>
<evidence type="ECO:0000256" key="1">
    <source>
        <dbReference type="ARBA" id="ARBA00005799"/>
    </source>
</evidence>
<dbReference type="PANTHER" id="PTHR43473">
    <property type="entry name" value="MAGNESIUM-CHELATASE SUBUNIT CHLD, CHLOROPLASTIC"/>
    <property type="match status" value="1"/>
</dbReference>
<protein>
    <submittedName>
        <fullName evidence="5">Magnesium chelatase subunit D</fullName>
    </submittedName>
    <submittedName>
        <fullName evidence="4">Mg-protoporphyrin IX chelatase BchD 60 kDa subunit</fullName>
        <ecNumber evidence="4">6.6.1.1</ecNumber>
    </submittedName>
</protein>
<feature type="domain" description="VWFA" evidence="3">
    <location>
        <begin position="358"/>
        <end position="538"/>
    </location>
</feature>
<dbReference type="InterPro" id="IPR027417">
    <property type="entry name" value="P-loop_NTPase"/>
</dbReference>
<comment type="similarity">
    <text evidence="1">Belongs to the Mg-chelatase subunits D/I family.</text>
</comment>
<reference evidence="5 6" key="2">
    <citation type="submission" date="2018-09" db="EMBL/GenBank/DDBJ databases">
        <title>Genomic Encyclopedia of Archaeal and Bacterial Type Strains, Phase II (KMG-II): from individual species to whole genera.</title>
        <authorList>
            <person name="Goeker M."/>
        </authorList>
    </citation>
    <scope>NUCLEOTIDE SEQUENCE [LARGE SCALE GENOMIC DNA]</scope>
    <source>
        <strain evidence="5 6">DSM 11458</strain>
    </source>
</reference>
<reference evidence="4" key="1">
    <citation type="journal article" date="2012" name="Environ. Microbiol.">
        <title>Think pink: photosynthesis, plasmids and the Roseobacter clade.</title>
        <authorList>
            <person name="Petersen J."/>
            <person name="Brinkmann H."/>
            <person name="Bunk B."/>
            <person name="Michael V."/>
            <person name="Pauker O."/>
            <person name="Pradella S."/>
        </authorList>
    </citation>
    <scope>NUCLEOTIDE SEQUENCE</scope>
    <source>
        <strain evidence="4">DSM 11458</strain>
        <plasmid evidence="4">pSD118</plasmid>
    </source>
</reference>
<dbReference type="Pfam" id="PF17863">
    <property type="entry name" value="AAA_lid_2"/>
    <property type="match status" value="1"/>
</dbReference>
<dbReference type="PROSITE" id="PS50234">
    <property type="entry name" value="VWFA"/>
    <property type="match status" value="1"/>
</dbReference>
<dbReference type="STRING" id="1443111.Z949_102"/>
<dbReference type="InterPro" id="IPR041702">
    <property type="entry name" value="BchD/ChlD_VWA"/>
</dbReference>
<evidence type="ECO:0000313" key="4">
    <source>
        <dbReference type="EMBL" id="AFP55511.1"/>
    </source>
</evidence>
<keyword evidence="4" id="KW-0614">Plasmid</keyword>
<dbReference type="Pfam" id="PF13519">
    <property type="entry name" value="VWA_2"/>
    <property type="match status" value="1"/>
</dbReference>
<feature type="compositionally biased region" description="Acidic residues" evidence="2">
    <location>
        <begin position="226"/>
        <end position="239"/>
    </location>
</feature>
<dbReference type="SMART" id="SM00327">
    <property type="entry name" value="VWA"/>
    <property type="match status" value="1"/>
</dbReference>
<dbReference type="EMBL" id="JN172927">
    <property type="protein sequence ID" value="AFP55511.1"/>
    <property type="molecule type" value="Genomic_DNA"/>
</dbReference>
<feature type="compositionally biased region" description="Basic residues" evidence="2">
    <location>
        <begin position="289"/>
        <end position="299"/>
    </location>
</feature>
<dbReference type="InterPro" id="IPR002035">
    <property type="entry name" value="VWF_A"/>
</dbReference>
<geneLocation type="plasmid" evidence="4">
    <name>pSD118</name>
</geneLocation>
<dbReference type="Gene3D" id="1.10.8.80">
    <property type="entry name" value="Magnesium chelatase subunit I, C-Terminal domain"/>
    <property type="match status" value="1"/>
</dbReference>
<keyword evidence="4" id="KW-0436">Ligase</keyword>
<dbReference type="Gene3D" id="3.40.50.410">
    <property type="entry name" value="von Willebrand factor, type A domain"/>
    <property type="match status" value="1"/>
</dbReference>
<gene>
    <name evidence="4" type="primary">bchD</name>
    <name evidence="5" type="ORF">C8N30_3891</name>
    <name evidence="4" type="ORF">pSD118_109</name>
</gene>
<dbReference type="EC" id="6.6.1.1" evidence="4"/>
<evidence type="ECO:0000259" key="3">
    <source>
        <dbReference type="PROSITE" id="PS50234"/>
    </source>
</evidence>
<sequence>MTPLTRAHTALALLAIDPSLGGLVLRARSGAVRDAVTNILPDHTRLHPALSADALDGGIDVSATLNSGTLTLTKGLLVRQGVFVLAMAERTEPYIAARLAATLDAQNGQYLIALDEGIDEEQLPPALSDRLAFHVDLGHCAISEIIGTPVWPHARRQVAVKTPPDTVETLVLLAVRLGITSLRAVGFALRTTKAHASLHGRTETEEEDIAAAVALVFAHRATQLPAEDDPQEIPDDTPPNDDPNTQPEPQTSLPQDILLDAVLASLPPDLLAKLNTGGTTRGATGSGAGKKKIGNRRGRPLPARDGGAAQGRVDLIATLRAAIPWQTLRRQNTPDRAGPIIRPSDLRRKRYVEHSDRLLIFSVDASGSAAMARLGEAKGAIELLLAEAYARRDHVALIAFRGAGADVLLDPTRSLVQTKRKLAALPGGGATPLAAGLMAAQNMAMQARRKGLSPTVITLTDGRANMALDGTPNRAQATSDARTAAQALRAAGVDCIVIDTGRRPEQSLAALAGILGGPYIALPRADARSLSDAVTRQLED</sequence>
<dbReference type="PANTHER" id="PTHR43473:SF2">
    <property type="entry name" value="MAGNESIUM-CHELATASE SUBUNIT CHLD, CHLOROPLASTIC"/>
    <property type="match status" value="1"/>
</dbReference>